<organism evidence="3 4">
    <name type="scientific">Colwellia echini</name>
    <dbReference type="NCBI Taxonomy" id="1982103"/>
    <lineage>
        <taxon>Bacteria</taxon>
        <taxon>Pseudomonadati</taxon>
        <taxon>Pseudomonadota</taxon>
        <taxon>Gammaproteobacteria</taxon>
        <taxon>Alteromonadales</taxon>
        <taxon>Colwelliaceae</taxon>
        <taxon>Colwellia</taxon>
    </lineage>
</organism>
<feature type="coiled-coil region" evidence="1">
    <location>
        <begin position="38"/>
        <end position="65"/>
    </location>
</feature>
<keyword evidence="2" id="KW-1133">Transmembrane helix</keyword>
<dbReference type="EMBL" id="PJAI02000002">
    <property type="protein sequence ID" value="TYK66855.1"/>
    <property type="molecule type" value="Genomic_DNA"/>
</dbReference>
<evidence type="ECO:0000313" key="4">
    <source>
        <dbReference type="Proteomes" id="UP000815846"/>
    </source>
</evidence>
<sequence length="226" mass="26034">MLTLEVFTQIAVLFGGVSVILVALSTFLANIWTKRIINGELAEHKRELQKQVDDAKKELQREVIRHEAFTSISKEKYQELFEDRIKLYKNLLLVKKGIDDSTLENAEMLEYYYDDPSPFVETIQKINSAARDNPMLMSNELAKLSNKLYNESVSIFSKAKIEVFHVEQNCSDEQPELLIDTENSVLSELGSACGETYKSWLEQLEKDVSKIRVSLDFTDVVWHAKY</sequence>
<keyword evidence="2" id="KW-0472">Membrane</keyword>
<evidence type="ECO:0000256" key="1">
    <source>
        <dbReference type="SAM" id="Coils"/>
    </source>
</evidence>
<evidence type="ECO:0000256" key="2">
    <source>
        <dbReference type="SAM" id="Phobius"/>
    </source>
</evidence>
<accession>A0ABY3N041</accession>
<dbReference type="RefSeq" id="WP_101344484.1">
    <property type="nucleotide sequence ID" value="NZ_PJAI02000002.1"/>
</dbReference>
<feature type="transmembrane region" description="Helical" evidence="2">
    <location>
        <begin position="6"/>
        <end position="29"/>
    </location>
</feature>
<name>A0ABY3N041_9GAMM</name>
<keyword evidence="2" id="KW-0812">Transmembrane</keyword>
<comment type="caution">
    <text evidence="3">The sequence shown here is derived from an EMBL/GenBank/DDBJ whole genome shotgun (WGS) entry which is preliminary data.</text>
</comment>
<protein>
    <submittedName>
        <fullName evidence="3">Uncharacterized protein</fullName>
    </submittedName>
</protein>
<proteinExistence type="predicted"/>
<reference evidence="3 4" key="1">
    <citation type="submission" date="2019-08" db="EMBL/GenBank/DDBJ databases">
        <title>Microbe sample from Colwellia echini.</title>
        <authorList>
            <person name="Christiansen L."/>
            <person name="Pathiraja D."/>
            <person name="Schultz-Johansen M."/>
            <person name="Choi I.-G."/>
            <person name="Stougaard P."/>
        </authorList>
    </citation>
    <scope>NUCLEOTIDE SEQUENCE [LARGE SCALE GENOMIC DNA]</scope>
    <source>
        <strain evidence="3 4">A3</strain>
    </source>
</reference>
<dbReference type="Proteomes" id="UP000815846">
    <property type="component" value="Unassembled WGS sequence"/>
</dbReference>
<keyword evidence="4" id="KW-1185">Reference proteome</keyword>
<evidence type="ECO:0000313" key="3">
    <source>
        <dbReference type="EMBL" id="TYK66855.1"/>
    </source>
</evidence>
<keyword evidence="1" id="KW-0175">Coiled coil</keyword>
<gene>
    <name evidence="3" type="ORF">CWS31_003470</name>
</gene>